<organism evidence="2 3">
    <name type="scientific">Streptococcus equi subsp. equi (strain 4047)</name>
    <dbReference type="NCBI Taxonomy" id="553482"/>
    <lineage>
        <taxon>Bacteria</taxon>
        <taxon>Bacillati</taxon>
        <taxon>Bacillota</taxon>
        <taxon>Bacilli</taxon>
        <taxon>Lactobacillales</taxon>
        <taxon>Streptococcaceae</taxon>
        <taxon>Streptococcus</taxon>
    </lineage>
</organism>
<dbReference type="OrthoDB" id="9799173at2"/>
<evidence type="ECO:0000313" key="2">
    <source>
        <dbReference type="EMBL" id="CAW93312.1"/>
    </source>
</evidence>
<name>C0MBP7_STRE4</name>
<protein>
    <submittedName>
        <fullName evidence="2">Hypothetical phage protein</fullName>
    </submittedName>
</protein>
<accession>C0MBP7</accession>
<sequence length="180" mass="21222">MTEALFVANYIIEYCNDHNLEINNLRIQKLLYFINARNLVENGSPLFQDKIEKWKFGPVVPKVYHEYKRFGASTITKDDISAQIWKFNFEVSPFGEESPIEVLTYNKEEFSDSQIQLIESTILALKKYSTFKLVDLTHEDDMWKSDNQLIMSGEKGLTYDNNEIRDFFMSHIESQIWNNI</sequence>
<dbReference type="Pfam" id="PF13274">
    <property type="entry name" value="SocA_Panacea"/>
    <property type="match status" value="1"/>
</dbReference>
<dbReference type="InterPro" id="IPR025272">
    <property type="entry name" value="SocA_Panacea"/>
</dbReference>
<reference evidence="2 3" key="1">
    <citation type="journal article" date="2009" name="PLoS Pathog.">
        <title>Genomic evidence for the evolution of Streptococcus equi: host restriction, increased virulence, and genetic exchange with human pathogens.</title>
        <authorList>
            <person name="Holden M.T.G."/>
            <person name="Heather Z."/>
            <person name="Paillot R."/>
            <person name="Steward K.F."/>
            <person name="Webb K."/>
            <person name="Ainslie F."/>
            <person name="Jourdan T."/>
            <person name="Bason N.C."/>
            <person name="Holroyd N.E."/>
            <person name="Mungall K."/>
            <person name="Quail M.A."/>
            <person name="Sanders M."/>
            <person name="Simmonds M."/>
            <person name="Willey D."/>
            <person name="Brooks K."/>
            <person name="Aanensen D.M."/>
            <person name="Spratt B.G."/>
            <person name="Jolley K.A."/>
            <person name="Maiden M.C.J."/>
            <person name="Kehoe M."/>
            <person name="Chanter N."/>
            <person name="Bentley S.D."/>
            <person name="Robinson C."/>
            <person name="Maskell D.J."/>
            <person name="Parkhill J."/>
            <person name="Waller A.S."/>
        </authorList>
    </citation>
    <scope>NUCLEOTIDE SEQUENCE [LARGE SCALE GENOMIC DNA]</scope>
    <source>
        <strain evidence="2 3">4047</strain>
    </source>
</reference>
<dbReference type="AlphaFoldDB" id="C0MBP7"/>
<proteinExistence type="predicted"/>
<dbReference type="EMBL" id="FM204883">
    <property type="protein sequence ID" value="CAW93312.1"/>
    <property type="molecule type" value="Genomic_DNA"/>
</dbReference>
<evidence type="ECO:0000259" key="1">
    <source>
        <dbReference type="Pfam" id="PF13274"/>
    </source>
</evidence>
<feature type="domain" description="Antitoxin SocA-like Panacea" evidence="1">
    <location>
        <begin position="27"/>
        <end position="144"/>
    </location>
</feature>
<dbReference type="HOGENOM" id="CLU_110683_4_0_9"/>
<dbReference type="KEGG" id="seu:SEQ_0846"/>
<gene>
    <name evidence="2" type="ordered locus">SEQ_0846</name>
</gene>
<dbReference type="Proteomes" id="UP000001365">
    <property type="component" value="Chromosome"/>
</dbReference>
<evidence type="ECO:0000313" key="3">
    <source>
        <dbReference type="Proteomes" id="UP000001365"/>
    </source>
</evidence>
<dbReference type="RefSeq" id="WP_012679342.1">
    <property type="nucleotide sequence ID" value="NC_012471.1"/>
</dbReference>